<feature type="region of interest" description="Disordered" evidence="3">
    <location>
        <begin position="399"/>
        <end position="575"/>
    </location>
</feature>
<proteinExistence type="predicted"/>
<feature type="compositionally biased region" description="Acidic residues" evidence="3">
    <location>
        <begin position="462"/>
        <end position="476"/>
    </location>
</feature>
<feature type="compositionally biased region" description="Low complexity" evidence="3">
    <location>
        <begin position="273"/>
        <end position="288"/>
    </location>
</feature>
<feature type="compositionally biased region" description="Low complexity" evidence="3">
    <location>
        <begin position="782"/>
        <end position="791"/>
    </location>
</feature>
<feature type="compositionally biased region" description="Acidic residues" evidence="3">
    <location>
        <begin position="534"/>
        <end position="544"/>
    </location>
</feature>
<dbReference type="Gene3D" id="3.40.50.1010">
    <property type="entry name" value="5'-nuclease"/>
    <property type="match status" value="1"/>
</dbReference>
<dbReference type="Proteomes" id="UP001165090">
    <property type="component" value="Unassembled WGS sequence"/>
</dbReference>
<feature type="region of interest" description="Disordered" evidence="3">
    <location>
        <begin position="268"/>
        <end position="296"/>
    </location>
</feature>
<comment type="subcellular location">
    <subcellularLocation>
        <location evidence="1">Nucleus</location>
    </subcellularLocation>
</comment>
<feature type="region of interest" description="Disordered" evidence="3">
    <location>
        <begin position="138"/>
        <end position="174"/>
    </location>
</feature>
<feature type="compositionally biased region" description="Gly residues" evidence="3">
    <location>
        <begin position="408"/>
        <end position="420"/>
    </location>
</feature>
<feature type="compositionally biased region" description="Low complexity" evidence="3">
    <location>
        <begin position="558"/>
        <end position="571"/>
    </location>
</feature>
<dbReference type="InterPro" id="IPR003903">
    <property type="entry name" value="UIM_dom"/>
</dbReference>
<feature type="compositionally biased region" description="Pro residues" evidence="3">
    <location>
        <begin position="1124"/>
        <end position="1133"/>
    </location>
</feature>
<dbReference type="PANTHER" id="PTHR16171">
    <property type="entry name" value="DNA REPAIR PROTEIN COMPLEMENTING XP-G CELLS-RELATED"/>
    <property type="match status" value="1"/>
</dbReference>
<dbReference type="SMART" id="SM00279">
    <property type="entry name" value="HhH2"/>
    <property type="match status" value="1"/>
</dbReference>
<feature type="compositionally biased region" description="Gly residues" evidence="3">
    <location>
        <begin position="153"/>
        <end position="170"/>
    </location>
</feature>
<gene>
    <name evidence="5" type="ORF">VaNZ11_013252</name>
</gene>
<protein>
    <recommendedName>
        <fullName evidence="4">XPG-I domain-containing protein</fullName>
    </recommendedName>
</protein>
<feature type="compositionally biased region" description="Acidic residues" evidence="3">
    <location>
        <begin position="946"/>
        <end position="957"/>
    </location>
</feature>
<evidence type="ECO:0000256" key="1">
    <source>
        <dbReference type="ARBA" id="ARBA00004123"/>
    </source>
</evidence>
<feature type="region of interest" description="Disordered" evidence="3">
    <location>
        <begin position="1105"/>
        <end position="1207"/>
    </location>
</feature>
<dbReference type="SUPFAM" id="SSF47807">
    <property type="entry name" value="5' to 3' exonuclease, C-terminal subdomain"/>
    <property type="match status" value="1"/>
</dbReference>
<feature type="compositionally biased region" description="Acidic residues" evidence="3">
    <location>
        <begin position="16"/>
        <end position="25"/>
    </location>
</feature>
<feature type="compositionally biased region" description="Polar residues" evidence="3">
    <location>
        <begin position="1145"/>
        <end position="1154"/>
    </location>
</feature>
<feature type="region of interest" description="Disordered" evidence="3">
    <location>
        <begin position="1"/>
        <end position="25"/>
    </location>
</feature>
<name>A0ABQ5SFS4_9CHLO</name>
<evidence type="ECO:0000256" key="3">
    <source>
        <dbReference type="SAM" id="MobiDB-lite"/>
    </source>
</evidence>
<feature type="compositionally biased region" description="Low complexity" evidence="3">
    <location>
        <begin position="1714"/>
        <end position="1726"/>
    </location>
</feature>
<feature type="compositionally biased region" description="Basic and acidic residues" evidence="3">
    <location>
        <begin position="491"/>
        <end position="505"/>
    </location>
</feature>
<dbReference type="InterPro" id="IPR019974">
    <property type="entry name" value="XPG_CS"/>
</dbReference>
<dbReference type="PROSITE" id="PS50330">
    <property type="entry name" value="UIM"/>
    <property type="match status" value="1"/>
</dbReference>
<feature type="region of interest" description="Disordered" evidence="3">
    <location>
        <begin position="1236"/>
        <end position="1268"/>
    </location>
</feature>
<dbReference type="CDD" id="cd09868">
    <property type="entry name" value="PIN_XPG_RAD2"/>
    <property type="match status" value="1"/>
</dbReference>
<evidence type="ECO:0000256" key="2">
    <source>
        <dbReference type="ARBA" id="ARBA00023242"/>
    </source>
</evidence>
<dbReference type="SUPFAM" id="SSF88723">
    <property type="entry name" value="PIN domain-like"/>
    <property type="match status" value="1"/>
</dbReference>
<dbReference type="PROSITE" id="PS00842">
    <property type="entry name" value="XPG_2"/>
    <property type="match status" value="1"/>
</dbReference>
<feature type="region of interest" description="Disordered" evidence="3">
    <location>
        <begin position="1752"/>
        <end position="1785"/>
    </location>
</feature>
<feature type="non-terminal residue" evidence="5">
    <location>
        <position position="1"/>
    </location>
</feature>
<dbReference type="PRINTS" id="PR00853">
    <property type="entry name" value="XPGRADSUPER"/>
</dbReference>
<dbReference type="PANTHER" id="PTHR16171:SF7">
    <property type="entry name" value="DNA REPAIR PROTEIN RAD2"/>
    <property type="match status" value="1"/>
</dbReference>
<dbReference type="InterPro" id="IPR006084">
    <property type="entry name" value="XPG/Rad2"/>
</dbReference>
<dbReference type="SMART" id="SM00484">
    <property type="entry name" value="XPGI"/>
    <property type="match status" value="1"/>
</dbReference>
<feature type="compositionally biased region" description="Acidic residues" evidence="3">
    <location>
        <begin position="1236"/>
        <end position="1250"/>
    </location>
</feature>
<feature type="region of interest" description="Disordered" evidence="3">
    <location>
        <begin position="933"/>
        <end position="957"/>
    </location>
</feature>
<dbReference type="InterPro" id="IPR008918">
    <property type="entry name" value="HhH2"/>
</dbReference>
<feature type="compositionally biased region" description="Pro residues" evidence="3">
    <location>
        <begin position="1340"/>
        <end position="1351"/>
    </location>
</feature>
<dbReference type="Gene3D" id="1.10.150.20">
    <property type="entry name" value="5' to 3' exonuclease, C-terminal subdomain"/>
    <property type="match status" value="1"/>
</dbReference>
<reference evidence="5 6" key="1">
    <citation type="journal article" date="2023" name="IScience">
        <title>Expanded male sex-determining region conserved during the evolution of homothallism in the green alga Volvox.</title>
        <authorList>
            <person name="Yamamoto K."/>
            <person name="Matsuzaki R."/>
            <person name="Mahakham W."/>
            <person name="Heman W."/>
            <person name="Sekimoto H."/>
            <person name="Kawachi M."/>
            <person name="Minakuchi Y."/>
            <person name="Toyoda A."/>
            <person name="Nozaki H."/>
        </authorList>
    </citation>
    <scope>NUCLEOTIDE SEQUENCE [LARGE SCALE GENOMIC DNA]</scope>
    <source>
        <strain evidence="5 6">NIES-4468</strain>
    </source>
</reference>
<dbReference type="InterPro" id="IPR029060">
    <property type="entry name" value="PIN-like_dom_sf"/>
</dbReference>
<feature type="compositionally biased region" description="Basic and acidic residues" evidence="3">
    <location>
        <begin position="138"/>
        <end position="150"/>
    </location>
</feature>
<accession>A0ABQ5SFS4</accession>
<feature type="compositionally biased region" description="Gly residues" evidence="3">
    <location>
        <begin position="441"/>
        <end position="454"/>
    </location>
</feature>
<feature type="region of interest" description="Disordered" evidence="3">
    <location>
        <begin position="1706"/>
        <end position="1735"/>
    </location>
</feature>
<keyword evidence="6" id="KW-1185">Reference proteome</keyword>
<evidence type="ECO:0000313" key="5">
    <source>
        <dbReference type="EMBL" id="GLI68761.1"/>
    </source>
</evidence>
<feature type="compositionally biased region" description="Low complexity" evidence="3">
    <location>
        <begin position="1"/>
        <end position="14"/>
    </location>
</feature>
<dbReference type="InterPro" id="IPR006086">
    <property type="entry name" value="XPG-I_dom"/>
</dbReference>
<feature type="region of interest" description="Disordered" evidence="3">
    <location>
        <begin position="1336"/>
        <end position="1382"/>
    </location>
</feature>
<dbReference type="Pfam" id="PF00867">
    <property type="entry name" value="XPG_I"/>
    <property type="match status" value="1"/>
</dbReference>
<dbReference type="CDD" id="cd09904">
    <property type="entry name" value="H3TH_XPG"/>
    <property type="match status" value="1"/>
</dbReference>
<evidence type="ECO:0000313" key="6">
    <source>
        <dbReference type="Proteomes" id="UP001165090"/>
    </source>
</evidence>
<organism evidence="5 6">
    <name type="scientific">Volvox africanus</name>
    <dbReference type="NCBI Taxonomy" id="51714"/>
    <lineage>
        <taxon>Eukaryota</taxon>
        <taxon>Viridiplantae</taxon>
        <taxon>Chlorophyta</taxon>
        <taxon>core chlorophytes</taxon>
        <taxon>Chlorophyceae</taxon>
        <taxon>CS clade</taxon>
        <taxon>Chlamydomonadales</taxon>
        <taxon>Volvocaceae</taxon>
        <taxon>Volvox</taxon>
    </lineage>
</organism>
<feature type="non-terminal residue" evidence="5">
    <location>
        <position position="1785"/>
    </location>
</feature>
<comment type="caution">
    <text evidence="5">The sequence shown here is derived from an EMBL/GenBank/DDBJ whole genome shotgun (WGS) entry which is preliminary data.</text>
</comment>
<keyword evidence="2" id="KW-0539">Nucleus</keyword>
<dbReference type="InterPro" id="IPR036279">
    <property type="entry name" value="5-3_exonuclease_C_sf"/>
</dbReference>
<sequence length="1785" mass="180986">GGTLDAMPAAAPGDGVDGDEEGEDEDADADLLASMMVLPDDVSSIDPAVLSTLPTSLQLDILEKMRDAQMAANREKFQVAARVRPENFCAVQMATYLKASAFRQQLEEYKQNLGGGGQGTDGTQVRKIMSEEGREYILAREPEKPLDKQRPQRGGGLFGGSGGGGGGRRGGGNKHDQLAVAAAAASAARRNVGMTPKLAAAIPLAAFKGLPTAAPAPSASANSTVPAPPAAMAAAASDTHGPMDVHRRDGQSMGGTVARGAVLELNLSDPEVGSSGSARGMFGSSSSSSEDDAEGGIRVDANVTSIGSGRGGGGGGAAIAAAAPPRGGGLAGASSSAPNLDDVEWEDVEVEAAAPSMAAATIALTSGRPRDWRERMAVRQKLWSTSHGFRMGRKLADWGNADAEGQNPKGGGAGGAGGVNHGSAGQRRRKGYARTSARSSGSGGSKGGGDGNGEGQEVSASGEEEEEDSEEGDDALLQEAIRQSLQQQQNEQKKSEKSLKLRTEGAAEGSVMGSRKREAVGSARRTNLSAAEATAEEVAAEEVAAEAAAGSKWPLATQPSQRSQPSVPSVPITTGCVSDEDFEWEDVSASPEPAAQPLAAVAAATSIRAAFFPPPLAPTHGSPLGVAKASCRVRHPIGTAAVGSGGNHQPLVPRRGPLAAAMAGATGQPSVVVGGNGGGSGGSAAAAAAATAPPSYVFSDTQDAARGPDAAVTAANPRAGSEVAAGAAQRAATSDSVSDGEIIWEAADADVEILPEAMPAAPDGDVCRRGAGSAATAAAAAKHAPATTSAPLGCHPSGTGTASARDARAGSKGSSLPYAGLLAPRRLSATAAATAAKPMATDAATQQNVCGKEEPSHPAIAAGAGQQRETRGETTSGAAATTAVAATASSLISQINSSSIRRLLEISSSGGGLGCVATAVTVGAAKAAPLAYAGSGAPGGGGGKGDDDDDDDDDDDIDFSFAMKVQGVETVPWVSGVHSVSHTLPVSAADAPTAAAAAATSPDAVAIGKPAGAATAAAAMATAADPEASDDFDVDFSFVTGSRVGFASGFPAAVTLTTDTQHTNMPIAATAPAAAGAARAEATAVAAVSPAAAAAAAAAVSQAPSASADSSGDSDLDFNFVKGPPVPQPPSSAPPGAALECVASGLTTQGSQGLSPPAPCGVLGEHQPLNPLREERSQWRRQQPPEPHEPAAHPTPQPPASGPVRAPADVLMDSQVPLAGVGALGDADADIDAGEEAADDADWFDEDPDYVPDRDRHPAGGQTGQPPVATATNVTAASAAAATMAPPDRPPTRTFLRNEATAGTATGPAASEIPYGAFLPPPLPPGTWVAPMQAAISKPQPTPSPPPPLPPGQYGAAPAATVAAASATAPPPDSGTTVAGEGPSLDELLEEVEAEEQELRSVQARASRNLEAPTPEMYQECQELLQMFGLPFIVAPMEAEAQCAYLEIAGLVDGVVTDDNDVFLFGGRHVYRHIFENRKYVEEYQMADVERELGLTRERLADMALLLGSDYTEGCSGIGIVNAVEVVRAFPGRRGLERFRGWLESPDVGLLAAARQLAGEEAGEGDAQPDDTPAQREFKRHHRSVRKNWQLPASFPSSSVLEAYLQPRLDPNKTRFSFGRPDIQLLRQFCSDKFGWTSDKVDELLVPVLKEYDNRQAQLRMEQFLSFSTRFAKIRSKRLQNAVAGIRGQELGEELVLGDTLQLTPSRRKGSGGAAIAPGATTPSDDGGAGEGKADAVALGDGARELMMEVAAAGEQAEGGVRDRKRRGGGEGTNCKGGAKRARTV</sequence>
<feature type="domain" description="XPG-I" evidence="4">
    <location>
        <begin position="1426"/>
        <end position="1495"/>
    </location>
</feature>
<feature type="region of interest" description="Disordered" evidence="3">
    <location>
        <begin position="782"/>
        <end position="810"/>
    </location>
</feature>
<feature type="compositionally biased region" description="Low complexity" evidence="3">
    <location>
        <begin position="1352"/>
        <end position="1368"/>
    </location>
</feature>
<evidence type="ECO:0000259" key="4">
    <source>
        <dbReference type="SMART" id="SM00484"/>
    </source>
</evidence>
<dbReference type="EMBL" id="BSDZ01000080">
    <property type="protein sequence ID" value="GLI68761.1"/>
    <property type="molecule type" value="Genomic_DNA"/>
</dbReference>